<dbReference type="GO" id="GO:0016747">
    <property type="term" value="F:acyltransferase activity, transferring groups other than amino-acyl groups"/>
    <property type="evidence" value="ECO:0007669"/>
    <property type="project" value="InterPro"/>
</dbReference>
<dbReference type="PANTHER" id="PTHR23028:SF53">
    <property type="entry name" value="ACYL_TRANSF_3 DOMAIN-CONTAINING PROTEIN"/>
    <property type="match status" value="1"/>
</dbReference>
<keyword evidence="1" id="KW-0812">Transmembrane</keyword>
<keyword evidence="4" id="KW-1185">Reference proteome</keyword>
<evidence type="ECO:0000259" key="2">
    <source>
        <dbReference type="Pfam" id="PF01757"/>
    </source>
</evidence>
<feature type="domain" description="Acyltransferase 3" evidence="2">
    <location>
        <begin position="3"/>
        <end position="312"/>
    </location>
</feature>
<feature type="transmembrane region" description="Helical" evidence="1">
    <location>
        <begin position="107"/>
        <end position="127"/>
    </location>
</feature>
<evidence type="ECO:0000256" key="1">
    <source>
        <dbReference type="SAM" id="Phobius"/>
    </source>
</evidence>
<feature type="transmembrane region" description="Helical" evidence="1">
    <location>
        <begin position="66"/>
        <end position="87"/>
    </location>
</feature>
<dbReference type="GO" id="GO:0016020">
    <property type="term" value="C:membrane"/>
    <property type="evidence" value="ECO:0007669"/>
    <property type="project" value="TreeGrafter"/>
</dbReference>
<evidence type="ECO:0000313" key="3">
    <source>
        <dbReference type="EMBL" id="SEM57503.1"/>
    </source>
</evidence>
<proteinExistence type="predicted"/>
<evidence type="ECO:0000313" key="4">
    <source>
        <dbReference type="Proteomes" id="UP000199450"/>
    </source>
</evidence>
<gene>
    <name evidence="3" type="ORF">SAMN05421856_104268</name>
</gene>
<organism evidence="3 4">
    <name type="scientific">Chryseobacterium taichungense</name>
    <dbReference type="NCBI Taxonomy" id="295069"/>
    <lineage>
        <taxon>Bacteria</taxon>
        <taxon>Pseudomonadati</taxon>
        <taxon>Bacteroidota</taxon>
        <taxon>Flavobacteriia</taxon>
        <taxon>Flavobacteriales</taxon>
        <taxon>Weeksellaceae</taxon>
        <taxon>Chryseobacterium group</taxon>
        <taxon>Chryseobacterium</taxon>
    </lineage>
</organism>
<dbReference type="GO" id="GO:0000271">
    <property type="term" value="P:polysaccharide biosynthetic process"/>
    <property type="evidence" value="ECO:0007669"/>
    <property type="project" value="TreeGrafter"/>
</dbReference>
<dbReference type="AlphaFoldDB" id="A0A1H7ZGV8"/>
<dbReference type="EMBL" id="FOBV01000004">
    <property type="protein sequence ID" value="SEM57503.1"/>
    <property type="molecule type" value="Genomic_DNA"/>
</dbReference>
<feature type="transmembrane region" description="Helical" evidence="1">
    <location>
        <begin position="230"/>
        <end position="248"/>
    </location>
</feature>
<feature type="transmembrane region" description="Helical" evidence="1">
    <location>
        <begin position="23"/>
        <end position="46"/>
    </location>
</feature>
<dbReference type="PANTHER" id="PTHR23028">
    <property type="entry name" value="ACETYLTRANSFERASE"/>
    <property type="match status" value="1"/>
</dbReference>
<dbReference type="STRING" id="295069.SAMN05421856_104268"/>
<feature type="transmembrane region" description="Helical" evidence="1">
    <location>
        <begin position="203"/>
        <end position="224"/>
    </location>
</feature>
<keyword evidence="3" id="KW-0378">Hydrolase</keyword>
<keyword evidence="3" id="KW-0808">Transferase</keyword>
<keyword evidence="3" id="KW-0012">Acyltransferase</keyword>
<feature type="transmembrane region" description="Helical" evidence="1">
    <location>
        <begin position="178"/>
        <end position="196"/>
    </location>
</feature>
<keyword evidence="1" id="KW-1133">Transmembrane helix</keyword>
<reference evidence="4" key="1">
    <citation type="submission" date="2016-10" db="EMBL/GenBank/DDBJ databases">
        <authorList>
            <person name="Varghese N."/>
            <person name="Submissions S."/>
        </authorList>
    </citation>
    <scope>NUCLEOTIDE SEQUENCE [LARGE SCALE GENOMIC DNA]</scope>
    <source>
        <strain evidence="4">DSM 17453</strain>
    </source>
</reference>
<dbReference type="Proteomes" id="UP000199450">
    <property type="component" value="Unassembled WGS sequence"/>
</dbReference>
<dbReference type="GO" id="GO:0016787">
    <property type="term" value="F:hydrolase activity"/>
    <property type="evidence" value="ECO:0007669"/>
    <property type="project" value="UniProtKB-KW"/>
</dbReference>
<keyword evidence="1" id="KW-0472">Membrane</keyword>
<dbReference type="Pfam" id="PF01757">
    <property type="entry name" value="Acyl_transf_3"/>
    <property type="match status" value="1"/>
</dbReference>
<feature type="transmembrane region" description="Helical" evidence="1">
    <location>
        <begin position="139"/>
        <end position="158"/>
    </location>
</feature>
<accession>A0A1H7ZGV8</accession>
<name>A0A1H7ZGV8_9FLAO</name>
<dbReference type="InterPro" id="IPR002656">
    <property type="entry name" value="Acyl_transf_3_dom"/>
</dbReference>
<feature type="transmembrane region" description="Helical" evidence="1">
    <location>
        <begin position="295"/>
        <end position="314"/>
    </location>
</feature>
<feature type="transmembrane region" description="Helical" evidence="1">
    <location>
        <begin position="260"/>
        <end position="283"/>
    </location>
</feature>
<sequence length="328" mass="38848">MAIVISHFNKDLFLYKIRYVSDIFLRANVGVSYFFILSGFIMIVAYHQKVKISYKDFYRNRFARIYPLYVAGLLLYLVTRYSDFSIYKCLLYLLGIQSWIPGKALVLNFPGWSISVEFLFYLIFPWLYNYLYSKGNKSIWIIAILIWTGTQFFTNLYVNSHAYKGAHTVSHEFSHYFPLWHVNEFLIGNLAGLFFVKNRKKKNYDIAITLVFIGILLSLIFIPLNFHNGLMAVLFIPLIYLISCNNGMLTKLFSLKPLEFLGEISYAVYIVHIPVLYILRSVLWDYFQVYESNTVFWIYLLVLIIVSAIFYRFIEKPARDYLKRLRIR</sequence>
<protein>
    <submittedName>
        <fullName evidence="3">Peptidoglycan/LPS O-acetylase OafA/YrhL, contains acyltransferase and SGNH-hydrolase domains</fullName>
    </submittedName>
</protein>
<dbReference type="InterPro" id="IPR050879">
    <property type="entry name" value="Acyltransferase_3"/>
</dbReference>